<sequence>MAEQGHRHGVVSGYAVHRVGLARSRHGISVYGEELEEPPVARFRAAPGMAFFKAGSKKIVGVTGKEAGVVEAESVVIDAGTWEVSPPPSSTEYGLVEVSGKTYAADMLAEDPRCEVLCSASDASAGWSPLPRPPFRDRILTLAAYPPRRGLLVSTDKGETYLLDRRRRGRSAWVALPGSAPLPLEGRAVYAKDHRLWFEVSPTDGRLRAHDLDAVTGAGAPKLKHTSVRVSDPIPVITPSSRGATPRSARLVYLGSGNFCVVQAAAERDGGCPVTVTMFRVIDSETPGRTLAERRRRHREREMNARWLCRVNLWSRTYIARGVAGHGPSLAGVVWM</sequence>
<proteinExistence type="predicted"/>
<gene>
    <name evidence="1" type="ORF">GQ55_4G317800</name>
</gene>
<evidence type="ECO:0000313" key="1">
    <source>
        <dbReference type="EMBL" id="PUZ61932.1"/>
    </source>
</evidence>
<evidence type="ECO:0000313" key="2">
    <source>
        <dbReference type="Proteomes" id="UP000244336"/>
    </source>
</evidence>
<reference evidence="1 2" key="1">
    <citation type="submission" date="2018-04" db="EMBL/GenBank/DDBJ databases">
        <title>WGS assembly of Panicum hallii var. hallii HAL2.</title>
        <authorList>
            <person name="Lovell J."/>
            <person name="Jenkins J."/>
            <person name="Lowry D."/>
            <person name="Mamidi S."/>
            <person name="Sreedasyam A."/>
            <person name="Weng X."/>
            <person name="Barry K."/>
            <person name="Bonette J."/>
            <person name="Campitelli B."/>
            <person name="Daum C."/>
            <person name="Gordon S."/>
            <person name="Gould B."/>
            <person name="Lipzen A."/>
            <person name="MacQueen A."/>
            <person name="Palacio-Mejia J."/>
            <person name="Plott C."/>
            <person name="Shakirov E."/>
            <person name="Shu S."/>
            <person name="Yoshinaga Y."/>
            <person name="Zane M."/>
            <person name="Rokhsar D."/>
            <person name="Grimwood J."/>
            <person name="Schmutz J."/>
            <person name="Juenger T."/>
        </authorList>
    </citation>
    <scope>NUCLEOTIDE SEQUENCE [LARGE SCALE GENOMIC DNA]</scope>
    <source>
        <strain evidence="2">cv. HAL2</strain>
    </source>
</reference>
<dbReference type="OrthoDB" id="672259at2759"/>
<keyword evidence="2" id="KW-1185">Reference proteome</keyword>
<dbReference type="Gramene" id="PUZ61932">
    <property type="protein sequence ID" value="PUZ61932"/>
    <property type="gene ID" value="GQ55_4G317800"/>
</dbReference>
<dbReference type="PANTHER" id="PTHR33085:SF129">
    <property type="entry name" value="OS04G0426500 PROTEIN"/>
    <property type="match status" value="1"/>
</dbReference>
<dbReference type="AlphaFoldDB" id="A0A2T7E271"/>
<protein>
    <submittedName>
        <fullName evidence="1">Uncharacterized protein</fullName>
    </submittedName>
</protein>
<accession>A0A2T7E271</accession>
<dbReference type="PANTHER" id="PTHR33085">
    <property type="entry name" value="OS12G0113100 PROTEIN-RELATED"/>
    <property type="match status" value="1"/>
</dbReference>
<dbReference type="Proteomes" id="UP000244336">
    <property type="component" value="Chromosome 4"/>
</dbReference>
<name>A0A2T7E271_9POAL</name>
<dbReference type="Pfam" id="PF07893">
    <property type="entry name" value="DUF1668"/>
    <property type="match status" value="1"/>
</dbReference>
<dbReference type="InterPro" id="IPR012871">
    <property type="entry name" value="DUF1668_ORYSA"/>
</dbReference>
<organism evidence="1 2">
    <name type="scientific">Panicum hallii var. hallii</name>
    <dbReference type="NCBI Taxonomy" id="1504633"/>
    <lineage>
        <taxon>Eukaryota</taxon>
        <taxon>Viridiplantae</taxon>
        <taxon>Streptophyta</taxon>
        <taxon>Embryophyta</taxon>
        <taxon>Tracheophyta</taxon>
        <taxon>Spermatophyta</taxon>
        <taxon>Magnoliopsida</taxon>
        <taxon>Liliopsida</taxon>
        <taxon>Poales</taxon>
        <taxon>Poaceae</taxon>
        <taxon>PACMAD clade</taxon>
        <taxon>Panicoideae</taxon>
        <taxon>Panicodae</taxon>
        <taxon>Paniceae</taxon>
        <taxon>Panicinae</taxon>
        <taxon>Panicum</taxon>
        <taxon>Panicum sect. Panicum</taxon>
    </lineage>
</organism>
<dbReference type="EMBL" id="CM009752">
    <property type="protein sequence ID" value="PUZ61932.1"/>
    <property type="molecule type" value="Genomic_DNA"/>
</dbReference>